<evidence type="ECO:0000256" key="3">
    <source>
        <dbReference type="ARBA" id="ARBA00022679"/>
    </source>
</evidence>
<dbReference type="RefSeq" id="WP_126999367.1">
    <property type="nucleotide sequence ID" value="NZ_CP034346.1"/>
</dbReference>
<organism evidence="8 9">
    <name type="scientific">Paenibacillus lutimineralis</name>
    <dbReference type="NCBI Taxonomy" id="2707005"/>
    <lineage>
        <taxon>Bacteria</taxon>
        <taxon>Bacillati</taxon>
        <taxon>Bacillota</taxon>
        <taxon>Bacilli</taxon>
        <taxon>Bacillales</taxon>
        <taxon>Paenibacillaceae</taxon>
        <taxon>Paenibacillus</taxon>
    </lineage>
</organism>
<evidence type="ECO:0000256" key="4">
    <source>
        <dbReference type="ARBA" id="ARBA00022695"/>
    </source>
</evidence>
<evidence type="ECO:0000259" key="7">
    <source>
        <dbReference type="Pfam" id="PF00483"/>
    </source>
</evidence>
<dbReference type="EC" id="2.7.7.9" evidence="2 6"/>
<dbReference type="OrthoDB" id="9803871at2"/>
<evidence type="ECO:0000256" key="1">
    <source>
        <dbReference type="ARBA" id="ARBA00006890"/>
    </source>
</evidence>
<evidence type="ECO:0000256" key="6">
    <source>
        <dbReference type="RuleBase" id="RU361259"/>
    </source>
</evidence>
<comment type="catalytic activity">
    <reaction evidence="5 6">
        <text>alpha-D-glucose 1-phosphate + UTP + H(+) = UDP-alpha-D-glucose + diphosphate</text>
        <dbReference type="Rhea" id="RHEA:19889"/>
        <dbReference type="ChEBI" id="CHEBI:15378"/>
        <dbReference type="ChEBI" id="CHEBI:33019"/>
        <dbReference type="ChEBI" id="CHEBI:46398"/>
        <dbReference type="ChEBI" id="CHEBI:58601"/>
        <dbReference type="ChEBI" id="CHEBI:58885"/>
        <dbReference type="EC" id="2.7.7.9"/>
    </reaction>
</comment>
<keyword evidence="4 6" id="KW-0548">Nucleotidyltransferase</keyword>
<evidence type="ECO:0000313" key="8">
    <source>
        <dbReference type="EMBL" id="AZS15586.1"/>
    </source>
</evidence>
<dbReference type="AlphaFoldDB" id="A0A3S9UZ45"/>
<dbReference type="PANTHER" id="PTHR43197">
    <property type="entry name" value="UTP--GLUCOSE-1-PHOSPHATE URIDYLYLTRANSFERASE"/>
    <property type="match status" value="1"/>
</dbReference>
<dbReference type="SUPFAM" id="SSF53448">
    <property type="entry name" value="Nucleotide-diphospho-sugar transferases"/>
    <property type="match status" value="1"/>
</dbReference>
<dbReference type="InterPro" id="IPR029044">
    <property type="entry name" value="Nucleotide-diphossugar_trans"/>
</dbReference>
<evidence type="ECO:0000313" key="9">
    <source>
        <dbReference type="Proteomes" id="UP000270678"/>
    </source>
</evidence>
<dbReference type="Pfam" id="PF00483">
    <property type="entry name" value="NTP_transferase"/>
    <property type="match status" value="1"/>
</dbReference>
<accession>A0A3S9UZ45</accession>
<keyword evidence="3 6" id="KW-0808">Transferase</keyword>
<gene>
    <name evidence="8" type="primary">galU</name>
    <name evidence="8" type="ORF">EI981_14775</name>
</gene>
<dbReference type="Proteomes" id="UP000270678">
    <property type="component" value="Chromosome"/>
</dbReference>
<proteinExistence type="inferred from homology"/>
<dbReference type="InterPro" id="IPR005835">
    <property type="entry name" value="NTP_transferase_dom"/>
</dbReference>
<dbReference type="PANTHER" id="PTHR43197:SF1">
    <property type="entry name" value="UTP--GLUCOSE-1-PHOSPHATE URIDYLYLTRANSFERASE"/>
    <property type="match status" value="1"/>
</dbReference>
<dbReference type="GO" id="GO:0006011">
    <property type="term" value="P:UDP-alpha-D-glucose metabolic process"/>
    <property type="evidence" value="ECO:0007669"/>
    <property type="project" value="InterPro"/>
</dbReference>
<dbReference type="CDD" id="cd02541">
    <property type="entry name" value="UGPase_prokaryotic"/>
    <property type="match status" value="1"/>
</dbReference>
<keyword evidence="9" id="KW-1185">Reference proteome</keyword>
<protein>
    <recommendedName>
        <fullName evidence="2 6">UTP--glucose-1-phosphate uridylyltransferase</fullName>
        <ecNumber evidence="2 6">2.7.7.9</ecNumber>
    </recommendedName>
    <alternativeName>
        <fullName evidence="6">UDP-glucose pyrophosphorylase</fullName>
    </alternativeName>
</protein>
<feature type="domain" description="Nucleotidyl transferase" evidence="7">
    <location>
        <begin position="6"/>
        <end position="268"/>
    </location>
</feature>
<dbReference type="InterPro" id="IPR005771">
    <property type="entry name" value="GalU_uridylyltTrfase_bac/arc"/>
</dbReference>
<dbReference type="GO" id="GO:0003983">
    <property type="term" value="F:UTP:glucose-1-phosphate uridylyltransferase activity"/>
    <property type="evidence" value="ECO:0007669"/>
    <property type="project" value="UniProtKB-EC"/>
</dbReference>
<evidence type="ECO:0000256" key="2">
    <source>
        <dbReference type="ARBA" id="ARBA00012415"/>
    </source>
</evidence>
<dbReference type="NCBIfam" id="TIGR01099">
    <property type="entry name" value="galU"/>
    <property type="match status" value="1"/>
</dbReference>
<reference evidence="9" key="1">
    <citation type="submission" date="2018-12" db="EMBL/GenBank/DDBJ databases">
        <title>Complete genome sequence of Paenibacillus sp. MBLB1234.</title>
        <authorList>
            <person name="Nam Y.-D."/>
            <person name="Kang J."/>
            <person name="Chung W.-H."/>
            <person name="Park Y.S."/>
        </authorList>
    </citation>
    <scope>NUCLEOTIDE SEQUENCE [LARGE SCALE GENOMIC DNA]</scope>
    <source>
        <strain evidence="9">MBLB1234</strain>
    </source>
</reference>
<name>A0A3S9UZ45_9BACL</name>
<dbReference type="Gene3D" id="3.90.550.10">
    <property type="entry name" value="Spore Coat Polysaccharide Biosynthesis Protein SpsA, Chain A"/>
    <property type="match status" value="1"/>
</dbReference>
<evidence type="ECO:0000256" key="5">
    <source>
        <dbReference type="ARBA" id="ARBA00048128"/>
    </source>
</evidence>
<comment type="similarity">
    <text evidence="1 6">Belongs to the UDPGP type 2 family.</text>
</comment>
<dbReference type="KEGG" id="plut:EI981_14775"/>
<dbReference type="EMBL" id="CP034346">
    <property type="protein sequence ID" value="AZS15586.1"/>
    <property type="molecule type" value="Genomic_DNA"/>
</dbReference>
<sequence>MQMVRKAIIPAAGLGTRFLPITKAIPKELLPVINKPAIHYIVEEAVASGIEDVIIITGRNKRAIEDYFDHHPQIEQVLKKRGDIRVLQWMDEIPNMANFQYIRQNDPLGLGHAIWTARKAVGQETFAVLLADMIFHSQKPCLQQLLESYHKQPATVIGVQSVIPQDIKKFGILDGEKVSDKLYRIKSLVEKPKSDPPSNLAIIGRYILEPQIFDELSTLPPPKLGEEVQLTDALRNLSQKTTCYALECEGNSYDIGDQMGLIKANVEYALHHELLKKEMQGYLRGILNSEKKGENA</sequence>